<organism evidence="3">
    <name type="scientific">marine metagenome</name>
    <dbReference type="NCBI Taxonomy" id="408172"/>
    <lineage>
        <taxon>unclassified sequences</taxon>
        <taxon>metagenomes</taxon>
        <taxon>ecological metagenomes</taxon>
    </lineage>
</organism>
<dbReference type="PANTHER" id="PTHR47545">
    <property type="entry name" value="MULTIFUNCTIONAL CCA PROTEIN"/>
    <property type="match status" value="1"/>
</dbReference>
<evidence type="ECO:0000256" key="1">
    <source>
        <dbReference type="ARBA" id="ARBA00022741"/>
    </source>
</evidence>
<sequence>MDLVEVSLILQTKGGFRELYEQGVIQKLLPELDGIEQYLHSPKYHPEGNLLEHYCLAFDTLAKLMKDYVIDEHTTNVVVWSLLFHDIGKPDCAKLNEEENFHSFIKHESRGGDIFAMLYADMMKDYSPTKIEWIIRQHTNYWNIKKHGKSLAMANHEAFELLSLVCQADKMGFDHETLPSNDLRLEHFAEVVAKGAGH</sequence>
<dbReference type="Pfam" id="PF01966">
    <property type="entry name" value="HD"/>
    <property type="match status" value="1"/>
</dbReference>
<protein>
    <recommendedName>
        <fullName evidence="2">HD domain-containing protein</fullName>
    </recommendedName>
</protein>
<evidence type="ECO:0000259" key="2">
    <source>
        <dbReference type="Pfam" id="PF01966"/>
    </source>
</evidence>
<dbReference type="SUPFAM" id="SSF109604">
    <property type="entry name" value="HD-domain/PDEase-like"/>
    <property type="match status" value="1"/>
</dbReference>
<dbReference type="InterPro" id="IPR050124">
    <property type="entry name" value="tRNA_CCA-adding_enzyme"/>
</dbReference>
<dbReference type="AlphaFoldDB" id="A0A382C8F8"/>
<name>A0A382C8F8_9ZZZZ</name>
<reference evidence="3" key="1">
    <citation type="submission" date="2018-05" db="EMBL/GenBank/DDBJ databases">
        <authorList>
            <person name="Lanie J.A."/>
            <person name="Ng W.-L."/>
            <person name="Kazmierczak K.M."/>
            <person name="Andrzejewski T.M."/>
            <person name="Davidsen T.M."/>
            <person name="Wayne K.J."/>
            <person name="Tettelin H."/>
            <person name="Glass J.I."/>
            <person name="Rusch D."/>
            <person name="Podicherti R."/>
            <person name="Tsui H.-C.T."/>
            <person name="Winkler M.E."/>
        </authorList>
    </citation>
    <scope>NUCLEOTIDE SEQUENCE</scope>
</reference>
<proteinExistence type="predicted"/>
<keyword evidence="1" id="KW-0547">Nucleotide-binding</keyword>
<evidence type="ECO:0000313" key="3">
    <source>
        <dbReference type="EMBL" id="SVB21553.1"/>
    </source>
</evidence>
<accession>A0A382C8F8</accession>
<dbReference type="EMBL" id="UINC01032991">
    <property type="protein sequence ID" value="SVB21553.1"/>
    <property type="molecule type" value="Genomic_DNA"/>
</dbReference>
<dbReference type="CDD" id="cd00077">
    <property type="entry name" value="HDc"/>
    <property type="match status" value="1"/>
</dbReference>
<dbReference type="InterPro" id="IPR006674">
    <property type="entry name" value="HD_domain"/>
</dbReference>
<dbReference type="InterPro" id="IPR003607">
    <property type="entry name" value="HD/PDEase_dom"/>
</dbReference>
<gene>
    <name evidence="3" type="ORF">METZ01_LOCUS174407</name>
</gene>
<feature type="domain" description="HD" evidence="2">
    <location>
        <begin position="62"/>
        <end position="170"/>
    </location>
</feature>
<dbReference type="Gene3D" id="1.10.3090.10">
    <property type="entry name" value="cca-adding enzyme, domain 2"/>
    <property type="match status" value="1"/>
</dbReference>
<dbReference type="GO" id="GO:0000166">
    <property type="term" value="F:nucleotide binding"/>
    <property type="evidence" value="ECO:0007669"/>
    <property type="project" value="UniProtKB-KW"/>
</dbReference>